<evidence type="ECO:0000256" key="3">
    <source>
        <dbReference type="ARBA" id="ARBA00022676"/>
    </source>
</evidence>
<gene>
    <name evidence="12" type="ORF">H9882_04885</name>
</gene>
<evidence type="ECO:0000256" key="8">
    <source>
        <dbReference type="ARBA" id="ARBA00037904"/>
    </source>
</evidence>
<reference evidence="12" key="1">
    <citation type="journal article" date="2021" name="PeerJ">
        <title>Extensive microbial diversity within the chicken gut microbiome revealed by metagenomics and culture.</title>
        <authorList>
            <person name="Gilroy R."/>
            <person name="Ravi A."/>
            <person name="Getino M."/>
            <person name="Pursley I."/>
            <person name="Horton D.L."/>
            <person name="Alikhan N.F."/>
            <person name="Baker D."/>
            <person name="Gharbi K."/>
            <person name="Hall N."/>
            <person name="Watson M."/>
            <person name="Adriaenssens E.M."/>
            <person name="Foster-Nyarko E."/>
            <person name="Jarju S."/>
            <person name="Secka A."/>
            <person name="Antonio M."/>
            <person name="Oren A."/>
            <person name="Chaudhuri R.R."/>
            <person name="La Ragione R."/>
            <person name="Hildebrand F."/>
            <person name="Pallen M.J."/>
        </authorList>
    </citation>
    <scope>NUCLEOTIDE SEQUENCE</scope>
    <source>
        <strain evidence="12">B5_2728</strain>
    </source>
</reference>
<evidence type="ECO:0000256" key="5">
    <source>
        <dbReference type="ARBA" id="ARBA00022746"/>
    </source>
</evidence>
<dbReference type="InterPro" id="IPR029044">
    <property type="entry name" value="Nucleotide-diphossugar_trans"/>
</dbReference>
<dbReference type="SUPFAM" id="SSF53448">
    <property type="entry name" value="Nucleotide-diphospho-sugar transferases"/>
    <property type="match status" value="1"/>
</dbReference>
<evidence type="ECO:0000256" key="4">
    <source>
        <dbReference type="ARBA" id="ARBA00022679"/>
    </source>
</evidence>
<accession>A0A948T2J5</accession>
<dbReference type="AlphaFoldDB" id="A0A948T2J5"/>
<dbReference type="PANTHER" id="PTHR43646">
    <property type="entry name" value="GLYCOSYLTRANSFERASE"/>
    <property type="match status" value="1"/>
</dbReference>
<dbReference type="CDD" id="cd02522">
    <property type="entry name" value="GT_2_like_a"/>
    <property type="match status" value="1"/>
</dbReference>
<dbReference type="NCBIfam" id="TIGR04283">
    <property type="entry name" value="glyco_like_mftF"/>
    <property type="match status" value="1"/>
</dbReference>
<protein>
    <recommendedName>
        <fullName evidence="10">4,4'-diaponeurosporenoate glycosyltransferase</fullName>
    </recommendedName>
</protein>
<dbReference type="GO" id="GO:0016757">
    <property type="term" value="F:glycosyltransferase activity"/>
    <property type="evidence" value="ECO:0007669"/>
    <property type="project" value="UniProtKB-KW"/>
</dbReference>
<name>A0A948T2J5_9FIRM</name>
<evidence type="ECO:0000313" key="13">
    <source>
        <dbReference type="Proteomes" id="UP000713596"/>
    </source>
</evidence>
<sequence length="225" mass="25770">MKISLIIPVYNEEQAMQACLANLALLNGEVEVIFADGGSTDSTLERIGDRHKVVHCQKGRASQMNQAAQVATGDVLWFSHCDSLLPPEGLNEIRNAVEQGVEFGCFHIGFDFHSIWMECNAFFSNLRVRVWRVAFGDQGIFMTRRLFEEHGGFPDLPLMEDLELSRQMKAKGVRLWLLPQVIVTSARRYEGRHPLFTMGKMFLLRCMYRMGMDIHTIARLYKDVR</sequence>
<keyword evidence="2" id="KW-1003">Cell membrane</keyword>
<organism evidence="12 13">
    <name type="scientific">Candidatus Allofournierella pullistercoris</name>
    <dbReference type="NCBI Taxonomy" id="2838597"/>
    <lineage>
        <taxon>Bacteria</taxon>
        <taxon>Bacillati</taxon>
        <taxon>Bacillota</taxon>
        <taxon>Clostridia</taxon>
        <taxon>Eubacteriales</taxon>
        <taxon>Oscillospiraceae</taxon>
        <taxon>Allofournierella</taxon>
    </lineage>
</organism>
<evidence type="ECO:0000256" key="2">
    <source>
        <dbReference type="ARBA" id="ARBA00022475"/>
    </source>
</evidence>
<evidence type="ECO:0000256" key="1">
    <source>
        <dbReference type="ARBA" id="ARBA00004236"/>
    </source>
</evidence>
<comment type="caution">
    <text evidence="12">The sequence shown here is derived from an EMBL/GenBank/DDBJ whole genome shotgun (WGS) entry which is preliminary data.</text>
</comment>
<dbReference type="Proteomes" id="UP000713596">
    <property type="component" value="Unassembled WGS sequence"/>
</dbReference>
<keyword evidence="3" id="KW-0328">Glycosyltransferase</keyword>
<evidence type="ECO:0000256" key="7">
    <source>
        <dbReference type="ARBA" id="ARBA00037281"/>
    </source>
</evidence>
<dbReference type="PANTHER" id="PTHR43646:SF2">
    <property type="entry name" value="GLYCOSYLTRANSFERASE 2-LIKE DOMAIN-CONTAINING PROTEIN"/>
    <property type="match status" value="1"/>
</dbReference>
<reference evidence="12" key="2">
    <citation type="submission" date="2021-04" db="EMBL/GenBank/DDBJ databases">
        <authorList>
            <person name="Gilroy R."/>
        </authorList>
    </citation>
    <scope>NUCLEOTIDE SEQUENCE</scope>
    <source>
        <strain evidence="12">B5_2728</strain>
    </source>
</reference>
<proteinExistence type="inferred from homology"/>
<dbReference type="Pfam" id="PF00535">
    <property type="entry name" value="Glycos_transf_2"/>
    <property type="match status" value="1"/>
</dbReference>
<evidence type="ECO:0000256" key="9">
    <source>
        <dbReference type="ARBA" id="ARBA00038120"/>
    </source>
</evidence>
<dbReference type="GO" id="GO:0005886">
    <property type="term" value="C:plasma membrane"/>
    <property type="evidence" value="ECO:0007669"/>
    <property type="project" value="UniProtKB-SubCell"/>
</dbReference>
<dbReference type="InterPro" id="IPR001173">
    <property type="entry name" value="Glyco_trans_2-like"/>
</dbReference>
<evidence type="ECO:0000313" key="12">
    <source>
        <dbReference type="EMBL" id="MBU3806210.1"/>
    </source>
</evidence>
<evidence type="ECO:0000256" key="6">
    <source>
        <dbReference type="ARBA" id="ARBA00023136"/>
    </source>
</evidence>
<comment type="function">
    <text evidence="7">Catalyzes the glycosylation of 4,4'-diaponeurosporenoate, i.e. the esterification of glucose at the C1'' position with the carboxyl group of 4,4'-diaponeurosporenic acid, to form glycosyl-4,4'-diaponeurosporenoate. This is a step in the biosynthesis of staphyloxanthin, an orange pigment present in most staphylococci strains.</text>
</comment>
<dbReference type="Gene3D" id="3.90.550.10">
    <property type="entry name" value="Spore Coat Polysaccharide Biosynthesis Protein SpsA, Chain A"/>
    <property type="match status" value="1"/>
</dbReference>
<comment type="similarity">
    <text evidence="9">Belongs to the glycosyltransferase 2 family. CrtQ subfamily.</text>
</comment>
<evidence type="ECO:0000259" key="11">
    <source>
        <dbReference type="Pfam" id="PF00535"/>
    </source>
</evidence>
<comment type="pathway">
    <text evidence="8">Carotenoid biosynthesis; staphyloxanthin biosynthesis; staphyloxanthin from farnesyl diphosphate: step 4/5.</text>
</comment>
<dbReference type="EMBL" id="JAHLFP010000036">
    <property type="protein sequence ID" value="MBU3806210.1"/>
    <property type="molecule type" value="Genomic_DNA"/>
</dbReference>
<dbReference type="InterPro" id="IPR026461">
    <property type="entry name" value="Trfase_2_rSAM/seldom_assoc"/>
</dbReference>
<keyword evidence="5" id="KW-0125">Carotenoid biosynthesis</keyword>
<feature type="domain" description="Glycosyltransferase 2-like" evidence="11">
    <location>
        <begin position="4"/>
        <end position="102"/>
    </location>
</feature>
<evidence type="ECO:0000256" key="10">
    <source>
        <dbReference type="ARBA" id="ARBA00040345"/>
    </source>
</evidence>
<dbReference type="GO" id="GO:0016117">
    <property type="term" value="P:carotenoid biosynthetic process"/>
    <property type="evidence" value="ECO:0007669"/>
    <property type="project" value="UniProtKB-KW"/>
</dbReference>
<comment type="subcellular location">
    <subcellularLocation>
        <location evidence="1">Cell membrane</location>
    </subcellularLocation>
</comment>
<keyword evidence="6" id="KW-0472">Membrane</keyword>
<keyword evidence="4" id="KW-0808">Transferase</keyword>